<accession>A0A1F5FPK3</accession>
<gene>
    <name evidence="2" type="ORF">A2572_04150</name>
</gene>
<evidence type="ECO:0000259" key="1">
    <source>
        <dbReference type="SMART" id="SM00471"/>
    </source>
</evidence>
<comment type="caution">
    <text evidence="2">The sequence shown here is derived from an EMBL/GenBank/DDBJ whole genome shotgun (WGS) entry which is preliminary data.</text>
</comment>
<evidence type="ECO:0000313" key="2">
    <source>
        <dbReference type="EMBL" id="OGD81550.1"/>
    </source>
</evidence>
<evidence type="ECO:0000313" key="3">
    <source>
        <dbReference type="Proteomes" id="UP000179237"/>
    </source>
</evidence>
<organism evidence="2 3">
    <name type="scientific">Candidatus Collierbacteria bacterium RIFOXYD1_FULL_40_9</name>
    <dbReference type="NCBI Taxonomy" id="1817731"/>
    <lineage>
        <taxon>Bacteria</taxon>
        <taxon>Candidatus Collieribacteriota</taxon>
    </lineage>
</organism>
<dbReference type="GO" id="GO:0016787">
    <property type="term" value="F:hydrolase activity"/>
    <property type="evidence" value="ECO:0007669"/>
    <property type="project" value="UniProtKB-KW"/>
</dbReference>
<reference evidence="2 3" key="1">
    <citation type="journal article" date="2016" name="Nat. Commun.">
        <title>Thousands of microbial genomes shed light on interconnected biogeochemical processes in an aquifer system.</title>
        <authorList>
            <person name="Anantharaman K."/>
            <person name="Brown C.T."/>
            <person name="Hug L.A."/>
            <person name="Sharon I."/>
            <person name="Castelle C.J."/>
            <person name="Probst A.J."/>
            <person name="Thomas B.C."/>
            <person name="Singh A."/>
            <person name="Wilkins M.J."/>
            <person name="Karaoz U."/>
            <person name="Brodie E.L."/>
            <person name="Williams K.H."/>
            <person name="Hubbard S.S."/>
            <person name="Banfield J.F."/>
        </authorList>
    </citation>
    <scope>NUCLEOTIDE SEQUENCE [LARGE SCALE GENOMIC DNA]</scope>
</reference>
<feature type="domain" description="HD/PDEase" evidence="1">
    <location>
        <begin position="44"/>
        <end position="178"/>
    </location>
</feature>
<dbReference type="Gene3D" id="1.10.3210.10">
    <property type="entry name" value="Hypothetical protein af1432"/>
    <property type="match status" value="1"/>
</dbReference>
<protein>
    <submittedName>
        <fullName evidence="2">Phosphohydrolase</fullName>
    </submittedName>
</protein>
<dbReference type="Proteomes" id="UP000179237">
    <property type="component" value="Unassembled WGS sequence"/>
</dbReference>
<dbReference type="InterPro" id="IPR003607">
    <property type="entry name" value="HD/PDEase_dom"/>
</dbReference>
<dbReference type="SMART" id="SM00471">
    <property type="entry name" value="HDc"/>
    <property type="match status" value="1"/>
</dbReference>
<dbReference type="PANTHER" id="PTHR40517:SF1">
    <property type="entry name" value="METAL-DEPENDENT PHOSPHOHYDROLASE, HD SUPERFAMILY-RELATED"/>
    <property type="match status" value="1"/>
</dbReference>
<name>A0A1F5FPK3_9BACT</name>
<dbReference type="PANTHER" id="PTHR40517">
    <property type="entry name" value="METAL-DEPENDENT PHOSPHOHYDROLASE, HD SUPERFAMILY-RELATED"/>
    <property type="match status" value="1"/>
</dbReference>
<dbReference type="Pfam" id="PF01966">
    <property type="entry name" value="HD"/>
    <property type="match status" value="1"/>
</dbReference>
<dbReference type="InterPro" id="IPR039967">
    <property type="entry name" value="MJ1020-like"/>
</dbReference>
<dbReference type="InterPro" id="IPR006674">
    <property type="entry name" value="HD_domain"/>
</dbReference>
<proteinExistence type="predicted"/>
<dbReference type="SUPFAM" id="SSF109604">
    <property type="entry name" value="HD-domain/PDEase-like"/>
    <property type="match status" value="1"/>
</dbReference>
<dbReference type="AlphaFoldDB" id="A0A1F5FPK3"/>
<keyword evidence="2" id="KW-0378">Hydrolase</keyword>
<dbReference type="EMBL" id="MFAQ01000041">
    <property type="protein sequence ID" value="OGD81550.1"/>
    <property type="molecule type" value="Genomic_DNA"/>
</dbReference>
<sequence length="260" mass="29438">MSTIKVPSLHNQILTKAIENINNNEEISVMWEMTNTNALNRMGYSDHGPVHFQIVSNIALKMTRILTTHKIEMGIVKDYNLTNDHAELVVVLTSLFHDLGMTINREGHEEYSLFIAFRVIDDILDFLPIRERVIVRGETLHAIINHRDDGKPKTVEAAMVRIADALDMSSGRSRIPFEKGEVNIHSLSAYAIDSVEIDEGKDPQLIDINIHMNNSAGLFQVDELLREKIKDSGIENLIEVHAYVVGETEKKLISEFVVKK</sequence>